<protein>
    <submittedName>
        <fullName evidence="1">Uncharacterized protein</fullName>
    </submittedName>
</protein>
<proteinExistence type="predicted"/>
<evidence type="ECO:0000313" key="2">
    <source>
        <dbReference type="Proteomes" id="UP000177794"/>
    </source>
</evidence>
<gene>
    <name evidence="1" type="ORF">A3E15_03715</name>
</gene>
<evidence type="ECO:0000313" key="1">
    <source>
        <dbReference type="EMBL" id="OGM56086.1"/>
    </source>
</evidence>
<accession>A0A1F8AWJ6</accession>
<dbReference type="Proteomes" id="UP000177794">
    <property type="component" value="Unassembled WGS sequence"/>
</dbReference>
<dbReference type="AlphaFoldDB" id="A0A1F8AWJ6"/>
<comment type="caution">
    <text evidence="1">The sequence shown here is derived from an EMBL/GenBank/DDBJ whole genome shotgun (WGS) entry which is preliminary data.</text>
</comment>
<dbReference type="EMBL" id="MGGX01000012">
    <property type="protein sequence ID" value="OGM56086.1"/>
    <property type="molecule type" value="Genomic_DNA"/>
</dbReference>
<dbReference type="InterPro" id="IPR045851">
    <property type="entry name" value="AMP-bd_C_sf"/>
</dbReference>
<dbReference type="Gene3D" id="3.30.300.30">
    <property type="match status" value="1"/>
</dbReference>
<reference evidence="1 2" key="1">
    <citation type="journal article" date="2016" name="Nat. Commun.">
        <title>Thousands of microbial genomes shed light on interconnected biogeochemical processes in an aquifer system.</title>
        <authorList>
            <person name="Anantharaman K."/>
            <person name="Brown C.T."/>
            <person name="Hug L.A."/>
            <person name="Sharon I."/>
            <person name="Castelle C.J."/>
            <person name="Probst A.J."/>
            <person name="Thomas B.C."/>
            <person name="Singh A."/>
            <person name="Wilkins M.J."/>
            <person name="Karaoz U."/>
            <person name="Brodie E.L."/>
            <person name="Williams K.H."/>
            <person name="Hubbard S.S."/>
            <person name="Banfield J.F."/>
        </authorList>
    </citation>
    <scope>NUCLEOTIDE SEQUENCE [LARGE SCALE GENOMIC DNA]</scope>
</reference>
<sequence>MLGGVLGRVNNLTKIRAKFVHKEEIEAALRKHTKIQWFEIVIRKSWGIDTVDIYLELPLGTDFSYLDTIKRSLVSILEFSPNLFPLFPKTLKREGFKKAKKIYDLRAGETYDVSKRRVFLSTIYLQTLYLGSWKEKLKGLLAAIKKMF</sequence>
<name>A0A1F8AWJ6_9BACT</name>
<dbReference type="STRING" id="1802511.A3E15_03715"/>
<organism evidence="1 2">
    <name type="scientific">Candidatus Woesebacteria bacterium RIFCSPHIGHO2_12_FULL_42_9</name>
    <dbReference type="NCBI Taxonomy" id="1802511"/>
    <lineage>
        <taxon>Bacteria</taxon>
        <taxon>Candidatus Woeseibacteriota</taxon>
    </lineage>
</organism>